<dbReference type="SUPFAM" id="SSF140383">
    <property type="entry name" value="BSD domain-like"/>
    <property type="match status" value="1"/>
</dbReference>
<dbReference type="Proteomes" id="UP000826234">
    <property type="component" value="Unassembled WGS sequence"/>
</dbReference>
<feature type="region of interest" description="Disordered" evidence="1">
    <location>
        <begin position="346"/>
        <end position="449"/>
    </location>
</feature>
<evidence type="ECO:0000313" key="4">
    <source>
        <dbReference type="Proteomes" id="UP000826234"/>
    </source>
</evidence>
<feature type="region of interest" description="Disordered" evidence="1">
    <location>
        <begin position="300"/>
        <end position="319"/>
    </location>
</feature>
<dbReference type="PROSITE" id="PS50858">
    <property type="entry name" value="BSD"/>
    <property type="match status" value="1"/>
</dbReference>
<feature type="compositionally biased region" description="Polar residues" evidence="1">
    <location>
        <begin position="417"/>
        <end position="436"/>
    </location>
</feature>
<feature type="compositionally biased region" description="Acidic residues" evidence="1">
    <location>
        <begin position="437"/>
        <end position="449"/>
    </location>
</feature>
<feature type="compositionally biased region" description="Pro residues" evidence="1">
    <location>
        <begin position="364"/>
        <end position="376"/>
    </location>
</feature>
<feature type="domain" description="BSD" evidence="2">
    <location>
        <begin position="176"/>
        <end position="228"/>
    </location>
</feature>
<evidence type="ECO:0000259" key="2">
    <source>
        <dbReference type="PROSITE" id="PS50858"/>
    </source>
</evidence>
<dbReference type="EMBL" id="JAIPUX010000035">
    <property type="protein sequence ID" value="KAH0631093.1"/>
    <property type="molecule type" value="Genomic_DNA"/>
</dbReference>
<dbReference type="PANTHER" id="PTHR16019:SF5">
    <property type="entry name" value="BSD DOMAIN-CONTAINING PROTEIN 1"/>
    <property type="match status" value="1"/>
</dbReference>
<dbReference type="InterPro" id="IPR035925">
    <property type="entry name" value="BSD_dom_sf"/>
</dbReference>
<feature type="compositionally biased region" description="Acidic residues" evidence="1">
    <location>
        <begin position="465"/>
        <end position="476"/>
    </location>
</feature>
<evidence type="ECO:0000313" key="3">
    <source>
        <dbReference type="EMBL" id="KAH0631093.1"/>
    </source>
</evidence>
<comment type="caution">
    <text evidence="3">The sequence shown here is derived from an EMBL/GenBank/DDBJ whole genome shotgun (WGS) entry which is preliminary data.</text>
</comment>
<dbReference type="SMART" id="SM00751">
    <property type="entry name" value="BSD"/>
    <property type="match status" value="1"/>
</dbReference>
<dbReference type="Gene3D" id="1.10.3970.10">
    <property type="entry name" value="BSD domain"/>
    <property type="match status" value="1"/>
</dbReference>
<gene>
    <name evidence="3" type="ORF">JD844_005195</name>
</gene>
<organism evidence="3 4">
    <name type="scientific">Phrynosoma platyrhinos</name>
    <name type="common">Desert horned lizard</name>
    <dbReference type="NCBI Taxonomy" id="52577"/>
    <lineage>
        <taxon>Eukaryota</taxon>
        <taxon>Metazoa</taxon>
        <taxon>Chordata</taxon>
        <taxon>Craniata</taxon>
        <taxon>Vertebrata</taxon>
        <taxon>Euteleostomi</taxon>
        <taxon>Lepidosauria</taxon>
        <taxon>Squamata</taxon>
        <taxon>Bifurcata</taxon>
        <taxon>Unidentata</taxon>
        <taxon>Episquamata</taxon>
        <taxon>Toxicofera</taxon>
        <taxon>Iguania</taxon>
        <taxon>Phrynosomatidae</taxon>
        <taxon>Phrynosomatinae</taxon>
        <taxon>Phrynosoma</taxon>
    </lineage>
</organism>
<dbReference type="InterPro" id="IPR051494">
    <property type="entry name" value="BSD_domain-containing"/>
</dbReference>
<proteinExistence type="predicted"/>
<feature type="region of interest" description="Disordered" evidence="1">
    <location>
        <begin position="457"/>
        <end position="476"/>
    </location>
</feature>
<reference evidence="3 4" key="1">
    <citation type="journal article" date="2022" name="Gigascience">
        <title>A chromosome-level genome assembly and annotation of the desert horned lizard, Phrynosoma platyrhinos, provides insight into chromosomal rearrangements among reptiles.</title>
        <authorList>
            <person name="Koochekian N."/>
            <person name="Ascanio A."/>
            <person name="Farleigh K."/>
            <person name="Card D.C."/>
            <person name="Schield D.R."/>
            <person name="Castoe T.A."/>
            <person name="Jezkova T."/>
        </authorList>
    </citation>
    <scope>NUCLEOTIDE SEQUENCE [LARGE SCALE GENOMIC DNA]</scope>
    <source>
        <strain evidence="3">NK-2021</strain>
    </source>
</reference>
<keyword evidence="4" id="KW-1185">Reference proteome</keyword>
<sequence length="476" mass="52053">MFIKYSLARVYDVKFPLSASYVCPVTGKMEAGGGAGYSKAFKASKRRLVMQSNKSTEALEFMKRDLTEFTQVVQHDTACTIAATASVVKEKLATESSSGATEKVRKGLSNFLGVISDTFAPSPDKTIDCDVITLMATPSGTTELYDSAKARLYSLQSDPATYCNEPDGPSQLFEAWLSHFNLEEKKGEISDLLVNSPSIRSLYSKMVPVAVSHSEFWQRYFYKVHQLEQEEVRREALKQRAEQSVHSEEAGWEEEEEEFVGSSSPHPHIHLQSTPEVKLPPATTAAAVVMPNLEASAESWATLSPTPAEATQSESSESISLMTQITNPAAAAPIIPLQTGAQLSGAGDLSLRLQEATTEQQAPLPKPAKPTQPPSVPQEGKPSPEHQPKEAAEGKQASRTEGPREDGPMDLRLFELNSDSGKSTPSNNGKKGSSTDVSEDWEKDFDLDMTEEEVQLALSKVDVSGELDDEEWEDWE</sequence>
<dbReference type="PANTHER" id="PTHR16019">
    <property type="entry name" value="SYNAPSE-ASSOCIATED PROTEIN"/>
    <property type="match status" value="1"/>
</dbReference>
<name>A0ABQ7TN35_PHRPL</name>
<dbReference type="Pfam" id="PF03909">
    <property type="entry name" value="BSD"/>
    <property type="match status" value="1"/>
</dbReference>
<evidence type="ECO:0000256" key="1">
    <source>
        <dbReference type="SAM" id="MobiDB-lite"/>
    </source>
</evidence>
<dbReference type="InterPro" id="IPR005607">
    <property type="entry name" value="BSD_dom"/>
</dbReference>
<protein>
    <recommendedName>
        <fullName evidence="2">BSD domain-containing protein</fullName>
    </recommendedName>
</protein>
<accession>A0ABQ7TN35</accession>
<feature type="compositionally biased region" description="Basic and acidic residues" evidence="1">
    <location>
        <begin position="382"/>
        <end position="413"/>
    </location>
</feature>